<feature type="compositionally biased region" description="Basic and acidic residues" evidence="1">
    <location>
        <begin position="314"/>
        <end position="323"/>
    </location>
</feature>
<name>A0AAN8MUV2_9PEZI</name>
<evidence type="ECO:0000313" key="3">
    <source>
        <dbReference type="Proteomes" id="UP001313282"/>
    </source>
</evidence>
<evidence type="ECO:0000313" key="2">
    <source>
        <dbReference type="EMBL" id="KAK6339942.1"/>
    </source>
</evidence>
<accession>A0AAN8MUV2</accession>
<feature type="compositionally biased region" description="Basic residues" evidence="1">
    <location>
        <begin position="394"/>
        <end position="403"/>
    </location>
</feature>
<proteinExistence type="predicted"/>
<feature type="region of interest" description="Disordered" evidence="1">
    <location>
        <begin position="394"/>
        <end position="424"/>
    </location>
</feature>
<dbReference type="AlphaFoldDB" id="A0AAN8MUV2"/>
<feature type="compositionally biased region" description="Basic and acidic residues" evidence="1">
    <location>
        <begin position="412"/>
        <end position="423"/>
    </location>
</feature>
<dbReference type="EMBL" id="JAVHNR010000006">
    <property type="protein sequence ID" value="KAK6339942.1"/>
    <property type="molecule type" value="Genomic_DNA"/>
</dbReference>
<feature type="compositionally biased region" description="Low complexity" evidence="1">
    <location>
        <begin position="120"/>
        <end position="136"/>
    </location>
</feature>
<feature type="compositionally biased region" description="Polar residues" evidence="1">
    <location>
        <begin position="59"/>
        <end position="70"/>
    </location>
</feature>
<organism evidence="2 3">
    <name type="scientific">Orbilia javanica</name>
    <dbReference type="NCBI Taxonomy" id="47235"/>
    <lineage>
        <taxon>Eukaryota</taxon>
        <taxon>Fungi</taxon>
        <taxon>Dikarya</taxon>
        <taxon>Ascomycota</taxon>
        <taxon>Pezizomycotina</taxon>
        <taxon>Orbiliomycetes</taxon>
        <taxon>Orbiliales</taxon>
        <taxon>Orbiliaceae</taxon>
        <taxon>Orbilia</taxon>
    </lineage>
</organism>
<gene>
    <name evidence="2" type="ORF">TWF718_009331</name>
</gene>
<sequence length="483" mass="53603">MADDPVNPSFVPVRVPKERCGDDDSDSDLDFSDQFTDALDFPDVPETTGSVPVPPENSFLESPSPTLNSSDPKEASINLQHILEGSQSSKRQPTPPWEYENENDIFDNQLPQQYHFNPEAGSGSSASSLQSSSYGSGSAIDNLTKKHKKTLSLGGELADQPRIEDLIPLAPAVDPKVKEILGQLNAFDVYNFMWQFVTDLSLTDPERRSQVVTVPALSDPSIVAIVSEILDAVTLEDTLDEWVCIWELVIAPRLTEEEAAKFVSIRDSYFPSVKEKKERKKENAQSDYEDGEEGLMYYDDPGFQWPLKPVAKYSTREDDETKSKKSKNLEGPTKKERKLAMEFEKIQTILDASLPKEVLSQLQRHKVPDDEVIDDSADIPGPSGGVTVASHLRRRDGRAKKGGRFAGSTKQEPIRTAESRPEETFDDTAIAKLAEGLFDPDEIKCPCLPQSSAPDPNKPITLAEMVKRIAREADHRTNCSGEH</sequence>
<feature type="region of interest" description="Disordered" evidence="1">
    <location>
        <begin position="1"/>
        <end position="136"/>
    </location>
</feature>
<reference evidence="2 3" key="1">
    <citation type="submission" date="2019-10" db="EMBL/GenBank/DDBJ databases">
        <authorList>
            <person name="Palmer J.M."/>
        </authorList>
    </citation>
    <scope>NUCLEOTIDE SEQUENCE [LARGE SCALE GENOMIC DNA]</scope>
    <source>
        <strain evidence="2 3">TWF718</strain>
    </source>
</reference>
<feature type="region of interest" description="Disordered" evidence="1">
    <location>
        <begin position="314"/>
        <end position="335"/>
    </location>
</feature>
<comment type="caution">
    <text evidence="2">The sequence shown here is derived from an EMBL/GenBank/DDBJ whole genome shotgun (WGS) entry which is preliminary data.</text>
</comment>
<protein>
    <submittedName>
        <fullName evidence="2">Uncharacterized protein</fullName>
    </submittedName>
</protein>
<evidence type="ECO:0000256" key="1">
    <source>
        <dbReference type="SAM" id="MobiDB-lite"/>
    </source>
</evidence>
<dbReference type="Proteomes" id="UP001313282">
    <property type="component" value="Unassembled WGS sequence"/>
</dbReference>
<keyword evidence="3" id="KW-1185">Reference proteome</keyword>